<keyword evidence="2" id="KW-1185">Reference proteome</keyword>
<evidence type="ECO:0000313" key="2">
    <source>
        <dbReference type="Proteomes" id="UP000805193"/>
    </source>
</evidence>
<evidence type="ECO:0000313" key="1">
    <source>
        <dbReference type="EMBL" id="KAG0409825.1"/>
    </source>
</evidence>
<reference evidence="1 2" key="1">
    <citation type="journal article" date="2020" name="Cell">
        <title>Large-Scale Comparative Analyses of Tick Genomes Elucidate Their Genetic Diversity and Vector Capacities.</title>
        <authorList>
            <consortium name="Tick Genome and Microbiome Consortium (TIGMIC)"/>
            <person name="Jia N."/>
            <person name="Wang J."/>
            <person name="Shi W."/>
            <person name="Du L."/>
            <person name="Sun Y."/>
            <person name="Zhan W."/>
            <person name="Jiang J.F."/>
            <person name="Wang Q."/>
            <person name="Zhang B."/>
            <person name="Ji P."/>
            <person name="Bell-Sakyi L."/>
            <person name="Cui X.M."/>
            <person name="Yuan T.T."/>
            <person name="Jiang B.G."/>
            <person name="Yang W.F."/>
            <person name="Lam T.T."/>
            <person name="Chang Q.C."/>
            <person name="Ding S.J."/>
            <person name="Wang X.J."/>
            <person name="Zhu J.G."/>
            <person name="Ruan X.D."/>
            <person name="Zhao L."/>
            <person name="Wei J.T."/>
            <person name="Ye R.Z."/>
            <person name="Que T.C."/>
            <person name="Du C.H."/>
            <person name="Zhou Y.H."/>
            <person name="Cheng J.X."/>
            <person name="Dai P.F."/>
            <person name="Guo W.B."/>
            <person name="Han X.H."/>
            <person name="Huang E.J."/>
            <person name="Li L.F."/>
            <person name="Wei W."/>
            <person name="Gao Y.C."/>
            <person name="Liu J.Z."/>
            <person name="Shao H.Z."/>
            <person name="Wang X."/>
            <person name="Wang C.C."/>
            <person name="Yang T.C."/>
            <person name="Huo Q.B."/>
            <person name="Li W."/>
            <person name="Chen H.Y."/>
            <person name="Chen S.E."/>
            <person name="Zhou L.G."/>
            <person name="Ni X.B."/>
            <person name="Tian J.H."/>
            <person name="Sheng Y."/>
            <person name="Liu T."/>
            <person name="Pan Y.S."/>
            <person name="Xia L.Y."/>
            <person name="Li J."/>
            <person name="Zhao F."/>
            <person name="Cao W.C."/>
        </authorList>
    </citation>
    <scope>NUCLEOTIDE SEQUENCE [LARGE SCALE GENOMIC DNA]</scope>
    <source>
        <strain evidence="1">Iper-2018</strain>
    </source>
</reference>
<name>A0AC60NRT8_IXOPE</name>
<organism evidence="1 2">
    <name type="scientific">Ixodes persulcatus</name>
    <name type="common">Taiga tick</name>
    <dbReference type="NCBI Taxonomy" id="34615"/>
    <lineage>
        <taxon>Eukaryota</taxon>
        <taxon>Metazoa</taxon>
        <taxon>Ecdysozoa</taxon>
        <taxon>Arthropoda</taxon>
        <taxon>Chelicerata</taxon>
        <taxon>Arachnida</taxon>
        <taxon>Acari</taxon>
        <taxon>Parasitiformes</taxon>
        <taxon>Ixodida</taxon>
        <taxon>Ixodoidea</taxon>
        <taxon>Ixodidae</taxon>
        <taxon>Ixodinae</taxon>
        <taxon>Ixodes</taxon>
    </lineage>
</organism>
<accession>A0AC60NRT8</accession>
<sequence length="254" mass="28791">MAARGERGAGVPGPRRIGDTCAMSEDEGASEALEKKFGFFTEPVEATTEKEWESVVRKRVREQENVQWLEAARTKSTLTMYAELKQQITAETRLYDNSLGSRLLFEARAGALRTLVYKQRFDNNVQSTVCRVCEVLRCQASPGLPHYRDLSTQELLRMVGWNPLALLRQVASLRLLADSLLPRDQELPLVKSLRLTRSGGLQPLFGRTVRHQNSVLVKCVTLWRSLPKTLTDCPPQEKEDLKAWCKEASDFLQQ</sequence>
<dbReference type="Proteomes" id="UP000805193">
    <property type="component" value="Unassembled WGS sequence"/>
</dbReference>
<proteinExistence type="predicted"/>
<gene>
    <name evidence="1" type="ORF">HPB47_013083</name>
</gene>
<dbReference type="EMBL" id="JABSTQ010011589">
    <property type="protein sequence ID" value="KAG0409825.1"/>
    <property type="molecule type" value="Genomic_DNA"/>
</dbReference>
<comment type="caution">
    <text evidence="1">The sequence shown here is derived from an EMBL/GenBank/DDBJ whole genome shotgun (WGS) entry which is preliminary data.</text>
</comment>
<protein>
    <submittedName>
        <fullName evidence="1">Uncharacterized protein</fullName>
    </submittedName>
</protein>